<evidence type="ECO:0000313" key="1">
    <source>
        <dbReference type="EMBL" id="WVZ14210.1"/>
    </source>
</evidence>
<proteinExistence type="predicted"/>
<protein>
    <submittedName>
        <fullName evidence="1">Uncharacterized protein</fullName>
    </submittedName>
</protein>
<accession>A0AAQ3NQQ3</accession>
<name>A0AAQ3NQQ3_VIGMU</name>
<sequence length="121" mass="13420">MAEAALGENTHAVCARNRATQLGQHFIGDNGGEGRGRTVAAWRWTHGEDNNGQPTREIETKTTLHDRNGERLKSTSRLVVEVCPVSAVRVWWSLWSKRTKGEVALVEEKSVCRVISLGVKI</sequence>
<dbReference type="Proteomes" id="UP001374535">
    <property type="component" value="Chromosome 4"/>
</dbReference>
<dbReference type="EMBL" id="CP144697">
    <property type="protein sequence ID" value="WVZ14210.1"/>
    <property type="molecule type" value="Genomic_DNA"/>
</dbReference>
<evidence type="ECO:0000313" key="2">
    <source>
        <dbReference type="Proteomes" id="UP001374535"/>
    </source>
</evidence>
<gene>
    <name evidence="1" type="ORF">V8G54_011776</name>
</gene>
<organism evidence="1 2">
    <name type="scientific">Vigna mungo</name>
    <name type="common">Black gram</name>
    <name type="synonym">Phaseolus mungo</name>
    <dbReference type="NCBI Taxonomy" id="3915"/>
    <lineage>
        <taxon>Eukaryota</taxon>
        <taxon>Viridiplantae</taxon>
        <taxon>Streptophyta</taxon>
        <taxon>Embryophyta</taxon>
        <taxon>Tracheophyta</taxon>
        <taxon>Spermatophyta</taxon>
        <taxon>Magnoliopsida</taxon>
        <taxon>eudicotyledons</taxon>
        <taxon>Gunneridae</taxon>
        <taxon>Pentapetalae</taxon>
        <taxon>rosids</taxon>
        <taxon>fabids</taxon>
        <taxon>Fabales</taxon>
        <taxon>Fabaceae</taxon>
        <taxon>Papilionoideae</taxon>
        <taxon>50 kb inversion clade</taxon>
        <taxon>NPAAA clade</taxon>
        <taxon>indigoferoid/millettioid clade</taxon>
        <taxon>Phaseoleae</taxon>
        <taxon>Vigna</taxon>
    </lineage>
</organism>
<dbReference type="AlphaFoldDB" id="A0AAQ3NQQ3"/>
<reference evidence="1 2" key="1">
    <citation type="journal article" date="2023" name="Life. Sci Alliance">
        <title>Evolutionary insights into 3D genome organization and epigenetic landscape of Vigna mungo.</title>
        <authorList>
            <person name="Junaid A."/>
            <person name="Singh B."/>
            <person name="Bhatia S."/>
        </authorList>
    </citation>
    <scope>NUCLEOTIDE SEQUENCE [LARGE SCALE GENOMIC DNA]</scope>
    <source>
        <strain evidence="1">Urdbean</strain>
    </source>
</reference>
<keyword evidence="2" id="KW-1185">Reference proteome</keyword>